<evidence type="ECO:0000313" key="5">
    <source>
        <dbReference type="Proteomes" id="UP000289738"/>
    </source>
</evidence>
<keyword evidence="3" id="KW-0808">Transferase</keyword>
<dbReference type="PROSITE" id="PS00375">
    <property type="entry name" value="UDPGT"/>
    <property type="match status" value="1"/>
</dbReference>
<dbReference type="AlphaFoldDB" id="A0A445AMU1"/>
<dbReference type="Pfam" id="PF00201">
    <property type="entry name" value="UDPGT"/>
    <property type="match status" value="2"/>
</dbReference>
<comment type="caution">
    <text evidence="4">The sequence shown here is derived from an EMBL/GenBank/DDBJ whole genome shotgun (WGS) entry which is preliminary data.</text>
</comment>
<keyword evidence="5" id="KW-1185">Reference proteome</keyword>
<evidence type="ECO:0000256" key="1">
    <source>
        <dbReference type="ARBA" id="ARBA00009995"/>
    </source>
</evidence>
<accession>A0A445AMU1</accession>
<gene>
    <name evidence="4" type="ORF">Ahy_B01g051711</name>
</gene>
<name>A0A445AMU1_ARAHY</name>
<dbReference type="SUPFAM" id="SSF53756">
    <property type="entry name" value="UDP-Glycosyltransferase/glycogen phosphorylase"/>
    <property type="match status" value="2"/>
</dbReference>
<organism evidence="4 5">
    <name type="scientific">Arachis hypogaea</name>
    <name type="common">Peanut</name>
    <dbReference type="NCBI Taxonomy" id="3818"/>
    <lineage>
        <taxon>Eukaryota</taxon>
        <taxon>Viridiplantae</taxon>
        <taxon>Streptophyta</taxon>
        <taxon>Embryophyta</taxon>
        <taxon>Tracheophyta</taxon>
        <taxon>Spermatophyta</taxon>
        <taxon>Magnoliopsida</taxon>
        <taxon>eudicotyledons</taxon>
        <taxon>Gunneridae</taxon>
        <taxon>Pentapetalae</taxon>
        <taxon>rosids</taxon>
        <taxon>fabids</taxon>
        <taxon>Fabales</taxon>
        <taxon>Fabaceae</taxon>
        <taxon>Papilionoideae</taxon>
        <taxon>50 kb inversion clade</taxon>
        <taxon>dalbergioids sensu lato</taxon>
        <taxon>Dalbergieae</taxon>
        <taxon>Pterocarpus clade</taxon>
        <taxon>Arachis</taxon>
    </lineage>
</organism>
<dbReference type="PANTHER" id="PTHR11926">
    <property type="entry name" value="GLUCOSYL/GLUCURONOSYL TRANSFERASES"/>
    <property type="match status" value="1"/>
</dbReference>
<proteinExistence type="inferred from homology"/>
<dbReference type="Proteomes" id="UP000289738">
    <property type="component" value="Chromosome B01"/>
</dbReference>
<reference evidence="4 5" key="1">
    <citation type="submission" date="2019-01" db="EMBL/GenBank/DDBJ databases">
        <title>Sequencing of cultivated peanut Arachis hypogaea provides insights into genome evolution and oil improvement.</title>
        <authorList>
            <person name="Chen X."/>
        </authorList>
    </citation>
    <scope>NUCLEOTIDE SEQUENCE [LARGE SCALE GENOMIC DNA]</scope>
    <source>
        <strain evidence="5">cv. Fuhuasheng</strain>
        <tissue evidence="4">Leaves</tissue>
    </source>
</reference>
<dbReference type="InterPro" id="IPR035595">
    <property type="entry name" value="UDP_glycos_trans_CS"/>
</dbReference>
<evidence type="ECO:0000256" key="3">
    <source>
        <dbReference type="ARBA" id="ARBA00022679"/>
    </source>
</evidence>
<dbReference type="CDD" id="cd03784">
    <property type="entry name" value="GT1_Gtf-like"/>
    <property type="match status" value="2"/>
</dbReference>
<dbReference type="PANTHER" id="PTHR11926:SF774">
    <property type="entry name" value="UDP-GLYCOSYLTRANSFERASE 85A1-RELATED"/>
    <property type="match status" value="1"/>
</dbReference>
<keyword evidence="2" id="KW-0328">Glycosyltransferase</keyword>
<dbReference type="GO" id="GO:0080044">
    <property type="term" value="F:quercetin 7-O-glucosyltransferase activity"/>
    <property type="evidence" value="ECO:0007669"/>
    <property type="project" value="TreeGrafter"/>
</dbReference>
<sequence length="952" mass="107355">MGTIHVESKAMCHVVAMPYPGRGHVNPMMNLCSMLATRKPDIIVSFVVTEEWHGFIKNEAKPDNVRFATIPNVIPSELDRAKDFPAFMNAVSTKMEGPFEDLLDRLDPPVTAIIADTKLVWSIGVANRKNIPVASLWPMSATVYSLLYHFDMLKENGHFPIQISEIGDEVVDYIPGMSPTQIRDLPTVLHGEDLRLLERALNTVNLVSKAQCLMFTTAYELEPQAVDALRSKYKIPVYPVGPSVPFFKLKPKNTTLAQSNGDSFASNANLISNGYAHNHEEEQAPEYFKWLDCQPHGSVLYISQGSFLSVSSAQMDEIVAGIRDSGVSYLWVARGETTKLNGCLGEKGIVVPWVEQLKVLCHPAIGGFWSHCGWNSSLEAAFSGVPVLTYPIFWDQVPNSKRFVEDWRAGWRVRKKIGKENFVSREEICDLVRRFMDGENNEIKEMRKRALELREACQKAISPGGSTETNLDSFIDYVSQIQAQEKNNFKKENNFDSATMVYHIVAVPYPGRGHVNPMMNLCKFLLISSKNHHHNHEILITFVVTQEWQTLINKNTNHAHADSIRICSIPNVLPSEEVRGNDFPGFYEAVMRKMEAPFEAVIDEIDSNVNVDLIIADTELLWAHAVATRRLLPLALLWTASASVFSMFLHHQLFLENHSFENGEKRVDYIPGVSPLRISDLPSIFHDKNGKVLQLYLQCISKVQYAKYLLFNSIYEIEPNAIDTLKSKYSFPLYTIGPLIPFYEATNNEHINYMQWLDSQPKGSVLYISLGSYLSISKEQMEELVVGLCDSGVRFLMVYRGPNKTLLSQNSNSGLFVPWCDQLRVLSHKSIGGFLSHCGWNSVLEAMFCGVPVLTFPISIDQVPNSKQIVEDLKVGVKMKERLGTNNKENDVVMRKEIARIVKGFMDFESRGGRELRETANKVREVCRNTIVEGGSSLQNLNAFLEDILQSN</sequence>
<dbReference type="Gene3D" id="3.40.50.2000">
    <property type="entry name" value="Glycogen Phosphorylase B"/>
    <property type="match status" value="4"/>
</dbReference>
<dbReference type="InterPro" id="IPR002213">
    <property type="entry name" value="UDP_glucos_trans"/>
</dbReference>
<protein>
    <submittedName>
        <fullName evidence="4">Uncharacterized protein</fullName>
    </submittedName>
</protein>
<evidence type="ECO:0000313" key="4">
    <source>
        <dbReference type="EMBL" id="RYR27684.1"/>
    </source>
</evidence>
<comment type="similarity">
    <text evidence="1">Belongs to the UDP-glycosyltransferase family.</text>
</comment>
<dbReference type="FunFam" id="3.40.50.2000:FF:000138">
    <property type="entry name" value="Glycosyltransferase"/>
    <property type="match status" value="2"/>
</dbReference>
<dbReference type="FunFam" id="3.40.50.2000:FF:000152">
    <property type="entry name" value="Glycosyltransferase"/>
    <property type="match status" value="1"/>
</dbReference>
<dbReference type="GO" id="GO:0080043">
    <property type="term" value="F:quercetin 3-O-glucosyltransferase activity"/>
    <property type="evidence" value="ECO:0007669"/>
    <property type="project" value="TreeGrafter"/>
</dbReference>
<dbReference type="EMBL" id="SDMP01000011">
    <property type="protein sequence ID" value="RYR27684.1"/>
    <property type="molecule type" value="Genomic_DNA"/>
</dbReference>
<evidence type="ECO:0000256" key="2">
    <source>
        <dbReference type="ARBA" id="ARBA00022676"/>
    </source>
</evidence>